<dbReference type="GO" id="GO:0051968">
    <property type="term" value="P:positive regulation of synaptic transmission, glutamatergic"/>
    <property type="evidence" value="ECO:0007669"/>
    <property type="project" value="TreeGrafter"/>
</dbReference>
<keyword evidence="2 6" id="KW-0812">Transmembrane</keyword>
<name>A0A8J2RIW3_9CRUS</name>
<keyword evidence="8" id="KW-1185">Reference proteome</keyword>
<dbReference type="Gene3D" id="1.20.140.150">
    <property type="match status" value="1"/>
</dbReference>
<dbReference type="GO" id="GO:0019226">
    <property type="term" value="P:transmission of nerve impulse"/>
    <property type="evidence" value="ECO:0007669"/>
    <property type="project" value="TreeGrafter"/>
</dbReference>
<dbReference type="EMBL" id="CAKKLH010000045">
    <property type="protein sequence ID" value="CAH0100752.1"/>
    <property type="molecule type" value="Genomic_DNA"/>
</dbReference>
<comment type="subcellular location">
    <subcellularLocation>
        <location evidence="1">Membrane</location>
        <topology evidence="1">Multi-pass membrane protein</topology>
    </subcellularLocation>
</comment>
<organism evidence="7 8">
    <name type="scientific">Daphnia galeata</name>
    <dbReference type="NCBI Taxonomy" id="27404"/>
    <lineage>
        <taxon>Eukaryota</taxon>
        <taxon>Metazoa</taxon>
        <taxon>Ecdysozoa</taxon>
        <taxon>Arthropoda</taxon>
        <taxon>Crustacea</taxon>
        <taxon>Branchiopoda</taxon>
        <taxon>Diplostraca</taxon>
        <taxon>Cladocera</taxon>
        <taxon>Anomopoda</taxon>
        <taxon>Daphniidae</taxon>
        <taxon>Daphnia</taxon>
    </lineage>
</organism>
<evidence type="ECO:0008006" key="9">
    <source>
        <dbReference type="Google" id="ProtNLM"/>
    </source>
</evidence>
<sequence>MTVDLDAAIRLLRLLTPMSASLAFVTVAIGLVTGHWLYSEEKMSNPKFNRTGDPELEYLSKFTVSGLWTLCYTNPGETERFCFNIDYFPTEEYSPDPNDSTLSIPYAVLRSAPFFFMATALLVVGEISCFLGHFAPRRRYCTFLSGVTFILSGLLLLLGLVVYVSVFTAEIGSKLRPSSSLQPPMFTYTYGYSFHLVVTGFLAGEVAGTSAIFLFIYWHRNRIAKKEMHRKMTLALVQTPVDLGYTAAHGHLLEIVPPPPPPLNHHHHHQHHHHPMTNPQTPVCLPHCYQDQQQSVRHQQMNEMFHQSSTNQCNGFVKIPCPCSSIGGVASIDDESVSIPTPPPAVTSGYPRDCPVHYQHLVERSSYVTVHSPATGASSTAAPLLSTIRRHQNYQKQQSQERDMPDITAFSRMLVHDRRQFSTDSENSNYKVTGGNGQPPAVILQHQQTTICYQCHGAGHVTVPVISADNNGRQMPPSYAGNSLPRDMTTSTICSAAVTSPGDDEFGPHPVTHHRSRDNMADDDEAVIFHRGHQRSHSSGTNYDGSLRRITAV</sequence>
<dbReference type="Proteomes" id="UP000789390">
    <property type="component" value="Unassembled WGS sequence"/>
</dbReference>
<evidence type="ECO:0000313" key="7">
    <source>
        <dbReference type="EMBL" id="CAH0100752.1"/>
    </source>
</evidence>
<dbReference type="PANTHER" id="PTHR12107:SF0">
    <property type="entry name" value="STARGAZIN (MAMMALIAN CALCIUM CHANNEL) HOMOLOG"/>
    <property type="match status" value="1"/>
</dbReference>
<dbReference type="GO" id="GO:0098943">
    <property type="term" value="P:neurotransmitter receptor transport, postsynaptic endosome to lysosome"/>
    <property type="evidence" value="ECO:0007669"/>
    <property type="project" value="TreeGrafter"/>
</dbReference>
<keyword evidence="4 6" id="KW-0472">Membrane</keyword>
<feature type="transmembrane region" description="Helical" evidence="6">
    <location>
        <begin position="114"/>
        <end position="135"/>
    </location>
</feature>
<feature type="region of interest" description="Disordered" evidence="5">
    <location>
        <begin position="530"/>
        <end position="553"/>
    </location>
</feature>
<protein>
    <recommendedName>
        <fullName evidence="9">Voltage-dependent calcium channel gamma-5 subunit</fullName>
    </recommendedName>
</protein>
<dbReference type="AlphaFoldDB" id="A0A8J2RIW3"/>
<keyword evidence="3 6" id="KW-1133">Transmembrane helix</keyword>
<dbReference type="GO" id="GO:0032281">
    <property type="term" value="C:AMPA glutamate receptor complex"/>
    <property type="evidence" value="ECO:0007669"/>
    <property type="project" value="TreeGrafter"/>
</dbReference>
<dbReference type="GO" id="GO:0098839">
    <property type="term" value="C:postsynaptic density membrane"/>
    <property type="evidence" value="ECO:0007669"/>
    <property type="project" value="TreeGrafter"/>
</dbReference>
<evidence type="ECO:0000313" key="8">
    <source>
        <dbReference type="Proteomes" id="UP000789390"/>
    </source>
</evidence>
<feature type="transmembrane region" description="Helical" evidence="6">
    <location>
        <begin position="12"/>
        <end position="38"/>
    </location>
</feature>
<evidence type="ECO:0000256" key="6">
    <source>
        <dbReference type="SAM" id="Phobius"/>
    </source>
</evidence>
<accession>A0A8J2RIW3</accession>
<dbReference type="Pfam" id="PF13903">
    <property type="entry name" value="Claudin_2"/>
    <property type="match status" value="1"/>
</dbReference>
<dbReference type="GO" id="GO:0016247">
    <property type="term" value="F:channel regulator activity"/>
    <property type="evidence" value="ECO:0007669"/>
    <property type="project" value="TreeGrafter"/>
</dbReference>
<dbReference type="GO" id="GO:0098970">
    <property type="term" value="P:postsynaptic neurotransmitter receptor diffusion trapping"/>
    <property type="evidence" value="ECO:0007669"/>
    <property type="project" value="TreeGrafter"/>
</dbReference>
<comment type="caution">
    <text evidence="7">The sequence shown here is derived from an EMBL/GenBank/DDBJ whole genome shotgun (WGS) entry which is preliminary data.</text>
</comment>
<evidence type="ECO:0000256" key="4">
    <source>
        <dbReference type="ARBA" id="ARBA00023136"/>
    </source>
</evidence>
<dbReference type="OrthoDB" id="9990458at2759"/>
<feature type="transmembrane region" description="Helical" evidence="6">
    <location>
        <begin position="192"/>
        <end position="218"/>
    </location>
</feature>
<dbReference type="InterPro" id="IPR051072">
    <property type="entry name" value="CACNG_subunit"/>
</dbReference>
<gene>
    <name evidence="7" type="ORF">DGAL_LOCUS3040</name>
</gene>
<dbReference type="GO" id="GO:0099590">
    <property type="term" value="P:neurotransmitter receptor internalization"/>
    <property type="evidence" value="ECO:0007669"/>
    <property type="project" value="TreeGrafter"/>
</dbReference>
<dbReference type="InterPro" id="IPR004031">
    <property type="entry name" value="PMP22/EMP/MP20/Claudin"/>
</dbReference>
<feature type="transmembrane region" description="Helical" evidence="6">
    <location>
        <begin position="147"/>
        <end position="172"/>
    </location>
</feature>
<dbReference type="FunFam" id="1.20.140.150:FF:000063">
    <property type="entry name" value="Voltage-dependent calcium channel gamma-5 subunit"/>
    <property type="match status" value="1"/>
</dbReference>
<reference evidence="7" key="1">
    <citation type="submission" date="2021-11" db="EMBL/GenBank/DDBJ databases">
        <authorList>
            <person name="Schell T."/>
        </authorList>
    </citation>
    <scope>NUCLEOTIDE SEQUENCE</scope>
    <source>
        <strain evidence="7">M5</strain>
    </source>
</reference>
<dbReference type="PANTHER" id="PTHR12107">
    <property type="entry name" value="VOLTAGE-DEPENDENT CALCIUM CHANNEL GAMMA SUBUNIT"/>
    <property type="match status" value="1"/>
</dbReference>
<dbReference type="GO" id="GO:0005245">
    <property type="term" value="F:voltage-gated calcium channel activity"/>
    <property type="evidence" value="ECO:0007669"/>
    <property type="project" value="TreeGrafter"/>
</dbReference>
<proteinExistence type="predicted"/>
<evidence type="ECO:0000256" key="3">
    <source>
        <dbReference type="ARBA" id="ARBA00022989"/>
    </source>
</evidence>
<evidence type="ECO:0000256" key="1">
    <source>
        <dbReference type="ARBA" id="ARBA00004141"/>
    </source>
</evidence>
<evidence type="ECO:0000256" key="5">
    <source>
        <dbReference type="SAM" id="MobiDB-lite"/>
    </source>
</evidence>
<evidence type="ECO:0000256" key="2">
    <source>
        <dbReference type="ARBA" id="ARBA00022692"/>
    </source>
</evidence>